<name>A1AN68_PELPD</name>
<organism evidence="2 3">
    <name type="scientific">Pelobacter propionicus (strain DSM 2379 / NBRC 103807 / OttBd1)</name>
    <dbReference type="NCBI Taxonomy" id="338966"/>
    <lineage>
        <taxon>Bacteria</taxon>
        <taxon>Pseudomonadati</taxon>
        <taxon>Thermodesulfobacteriota</taxon>
        <taxon>Desulfuromonadia</taxon>
        <taxon>Desulfuromonadales</taxon>
        <taxon>Desulfuromonadaceae</taxon>
        <taxon>Pelobacter</taxon>
    </lineage>
</organism>
<evidence type="ECO:0000313" key="3">
    <source>
        <dbReference type="Proteomes" id="UP000006732"/>
    </source>
</evidence>
<dbReference type="Proteomes" id="UP000006732">
    <property type="component" value="Chromosome"/>
</dbReference>
<dbReference type="EMBL" id="CP000482">
    <property type="protein sequence ID" value="ABK98788.1"/>
    <property type="molecule type" value="Genomic_DNA"/>
</dbReference>
<gene>
    <name evidence="2" type="ordered locus">Ppro_1165</name>
</gene>
<dbReference type="SUPFAM" id="SSF53955">
    <property type="entry name" value="Lysozyme-like"/>
    <property type="match status" value="1"/>
</dbReference>
<dbReference type="PROSITE" id="PS51257">
    <property type="entry name" value="PROKAR_LIPOPROTEIN"/>
    <property type="match status" value="1"/>
</dbReference>
<dbReference type="eggNOG" id="COG0741">
    <property type="taxonomic scope" value="Bacteria"/>
</dbReference>
<accession>A1AN68</accession>
<dbReference type="AlphaFoldDB" id="A1AN68"/>
<dbReference type="InterPro" id="IPR008258">
    <property type="entry name" value="Transglycosylase_SLT_dom_1"/>
</dbReference>
<dbReference type="Pfam" id="PF01464">
    <property type="entry name" value="SLT"/>
    <property type="match status" value="1"/>
</dbReference>
<feature type="domain" description="Transglycosylase SLT" evidence="1">
    <location>
        <begin position="110"/>
        <end position="170"/>
    </location>
</feature>
<evidence type="ECO:0000259" key="1">
    <source>
        <dbReference type="Pfam" id="PF01464"/>
    </source>
</evidence>
<dbReference type="InterPro" id="IPR023346">
    <property type="entry name" value="Lysozyme-like_dom_sf"/>
</dbReference>
<proteinExistence type="predicted"/>
<keyword evidence="3" id="KW-1185">Reference proteome</keyword>
<dbReference type="OrthoDB" id="9815002at2"/>
<dbReference type="Gene3D" id="1.10.530.10">
    <property type="match status" value="1"/>
</dbReference>
<reference evidence="2 3" key="1">
    <citation type="submission" date="2006-10" db="EMBL/GenBank/DDBJ databases">
        <title>Complete sequence of chromosome of Pelobacter propionicus DSM 2379.</title>
        <authorList>
            <consortium name="US DOE Joint Genome Institute"/>
            <person name="Copeland A."/>
            <person name="Lucas S."/>
            <person name="Lapidus A."/>
            <person name="Barry K."/>
            <person name="Detter J.C."/>
            <person name="Glavina del Rio T."/>
            <person name="Hammon N."/>
            <person name="Israni S."/>
            <person name="Dalin E."/>
            <person name="Tice H."/>
            <person name="Pitluck S."/>
            <person name="Saunders E."/>
            <person name="Brettin T."/>
            <person name="Bruce D."/>
            <person name="Han C."/>
            <person name="Tapia R."/>
            <person name="Schmutz J."/>
            <person name="Larimer F."/>
            <person name="Land M."/>
            <person name="Hauser L."/>
            <person name="Kyrpides N."/>
            <person name="Kim E."/>
            <person name="Lovley D."/>
            <person name="Richardson P."/>
        </authorList>
    </citation>
    <scope>NUCLEOTIDE SEQUENCE [LARGE SCALE GENOMIC DNA]</scope>
    <source>
        <strain evidence="3">DSM 2379 / NBRC 103807 / OttBd1</strain>
    </source>
</reference>
<dbReference type="KEGG" id="ppd:Ppro_1165"/>
<evidence type="ECO:0000313" key="2">
    <source>
        <dbReference type="EMBL" id="ABK98788.1"/>
    </source>
</evidence>
<dbReference type="HOGENOM" id="CLU_1281666_0_0_7"/>
<dbReference type="RefSeq" id="WP_011735090.1">
    <property type="nucleotide sequence ID" value="NC_008609.1"/>
</dbReference>
<dbReference type="STRING" id="338966.Ppro_1165"/>
<sequence length="215" mass="23906">MRKFIIHALCLLSLAGCENATIRKAEHPPAATVSTESPLDREIKRLLEKGVSMSERKRQLSAIETTFQRHTTPERARRLAALCFTKTLGTPFLPFDLAEIAVAETGGHQLSSSAVSSRGALGVWQLMPQRARSHGYVPADMGNDEKCAEAAVRELSSKLRMAQGNLERAKRLYCGQGPQADYYLRKVKKIRREMVAVLEQQTERLAMGEPGTRTQ</sequence>
<protein>
    <recommendedName>
        <fullName evidence="1">Transglycosylase SLT domain-containing protein</fullName>
    </recommendedName>
</protein>